<evidence type="ECO:0000256" key="4">
    <source>
        <dbReference type="ARBA" id="ARBA00023136"/>
    </source>
</evidence>
<dbReference type="GO" id="GO:0016020">
    <property type="term" value="C:membrane"/>
    <property type="evidence" value="ECO:0007669"/>
    <property type="project" value="UniProtKB-SubCell"/>
</dbReference>
<feature type="transmembrane region" description="Helical" evidence="5">
    <location>
        <begin position="100"/>
        <end position="121"/>
    </location>
</feature>
<evidence type="ECO:0000313" key="7">
    <source>
        <dbReference type="EMBL" id="MDC7226923.1"/>
    </source>
</evidence>
<evidence type="ECO:0000256" key="1">
    <source>
        <dbReference type="ARBA" id="ARBA00004141"/>
    </source>
</evidence>
<accession>A0AAJ1MJ22</accession>
<feature type="transmembrane region" description="Helical" evidence="5">
    <location>
        <begin position="133"/>
        <end position="155"/>
    </location>
</feature>
<keyword evidence="3 5" id="KW-1133">Transmembrane helix</keyword>
<feature type="domain" description="Yip1" evidence="6">
    <location>
        <begin position="11"/>
        <end position="245"/>
    </location>
</feature>
<dbReference type="Proteomes" id="UP001221217">
    <property type="component" value="Unassembled WGS sequence"/>
</dbReference>
<gene>
    <name evidence="7" type="ORF">PQJ61_09185</name>
</gene>
<protein>
    <submittedName>
        <fullName evidence="7">YIP1 family protein</fullName>
    </submittedName>
</protein>
<keyword evidence="4 5" id="KW-0472">Membrane</keyword>
<evidence type="ECO:0000313" key="8">
    <source>
        <dbReference type="Proteomes" id="UP001221217"/>
    </source>
</evidence>
<evidence type="ECO:0000256" key="5">
    <source>
        <dbReference type="SAM" id="Phobius"/>
    </source>
</evidence>
<proteinExistence type="predicted"/>
<organism evidence="7 8">
    <name type="scientific">Candidatus Thalassospirochaeta sargassi</name>
    <dbReference type="NCBI Taxonomy" id="3119039"/>
    <lineage>
        <taxon>Bacteria</taxon>
        <taxon>Pseudomonadati</taxon>
        <taxon>Spirochaetota</taxon>
        <taxon>Spirochaetia</taxon>
        <taxon>Spirochaetales</taxon>
        <taxon>Spirochaetaceae</taxon>
        <taxon>Candidatus Thalassospirochaeta</taxon>
    </lineage>
</organism>
<dbReference type="Pfam" id="PF04893">
    <property type="entry name" value="Yip1"/>
    <property type="match status" value="1"/>
</dbReference>
<dbReference type="EMBL" id="JAQQAL010000019">
    <property type="protein sequence ID" value="MDC7226923.1"/>
    <property type="molecule type" value="Genomic_DNA"/>
</dbReference>
<evidence type="ECO:0000256" key="2">
    <source>
        <dbReference type="ARBA" id="ARBA00022692"/>
    </source>
</evidence>
<evidence type="ECO:0000256" key="3">
    <source>
        <dbReference type="ARBA" id="ARBA00022989"/>
    </source>
</evidence>
<feature type="transmembrane region" description="Helical" evidence="5">
    <location>
        <begin position="28"/>
        <end position="51"/>
    </location>
</feature>
<feature type="transmembrane region" description="Helical" evidence="5">
    <location>
        <begin position="231"/>
        <end position="252"/>
    </location>
</feature>
<dbReference type="AlphaFoldDB" id="A0AAJ1MJ22"/>
<reference evidence="7 8" key="1">
    <citation type="submission" date="2022-12" db="EMBL/GenBank/DDBJ databases">
        <title>Metagenome assembled genome from gulf of manar.</title>
        <authorList>
            <person name="Kohli P."/>
            <person name="Pk S."/>
            <person name="Venkata Ramana C."/>
            <person name="Sasikala C."/>
        </authorList>
    </citation>
    <scope>NUCLEOTIDE SEQUENCE [LARGE SCALE GENOMIC DNA]</scope>
    <source>
        <strain evidence="7">JB008</strain>
    </source>
</reference>
<name>A0AAJ1MJ22_9SPIO</name>
<keyword evidence="2 5" id="KW-0812">Transmembrane</keyword>
<sequence length="253" mass="28199">MKKTFVLWTRLFISPTEGFSDLTPQTPIILPVLSIVVLVLAGMLMLMPIIGSETYTEALGRVQINTLAERGTEMSAEQLEVMQEQLHSGRMRTFTMLSSTVGGAFTFFLMLLVNTLFLLILTRIFGSKPSFKHLFKILVFLAAVSSIQAIIKNGITLMSDYERLLSRVQYAKDMQWAITSPVSLAVLFAPGKLSILLYTLIDSITDIFNWIYFIYLYFAMRFSLSLPGNKAIGITILAAALMIGISLIFASIV</sequence>
<dbReference type="InterPro" id="IPR006977">
    <property type="entry name" value="Yip1_dom"/>
</dbReference>
<comment type="caution">
    <text evidence="7">The sequence shown here is derived from an EMBL/GenBank/DDBJ whole genome shotgun (WGS) entry which is preliminary data.</text>
</comment>
<comment type="subcellular location">
    <subcellularLocation>
        <location evidence="1">Membrane</location>
        <topology evidence="1">Multi-pass membrane protein</topology>
    </subcellularLocation>
</comment>
<evidence type="ECO:0000259" key="6">
    <source>
        <dbReference type="Pfam" id="PF04893"/>
    </source>
</evidence>